<accession>A0AAV3WQW0</accession>
<gene>
    <name evidence="6" type="ORF">MiSe_94650</name>
</gene>
<evidence type="ECO:0000313" key="7">
    <source>
        <dbReference type="Proteomes" id="UP001050975"/>
    </source>
</evidence>
<dbReference type="Pfam" id="PF00355">
    <property type="entry name" value="Rieske"/>
    <property type="match status" value="1"/>
</dbReference>
<evidence type="ECO:0000313" key="6">
    <source>
        <dbReference type="EMBL" id="GET44634.1"/>
    </source>
</evidence>
<sequence>MSWTKVLSVDALAPGAREVVKVGDRKILLLNHEGQMYAVDNACPHLKLSLKKGKIVGGAIVCPWHRSAFDLSTGAAKDWSPWPPVMGKVMGMVSQEKPLSVFPTRVEEGSIWIDVN</sequence>
<dbReference type="PANTHER" id="PTHR21496">
    <property type="entry name" value="FERREDOXIN-RELATED"/>
    <property type="match status" value="1"/>
</dbReference>
<dbReference type="Proteomes" id="UP001050975">
    <property type="component" value="Unassembled WGS sequence"/>
</dbReference>
<dbReference type="RefSeq" id="WP_226594884.1">
    <property type="nucleotide sequence ID" value="NZ_BLAY01000465.1"/>
</dbReference>
<proteinExistence type="predicted"/>
<keyword evidence="2" id="KW-0479">Metal-binding</keyword>
<dbReference type="PROSITE" id="PS51296">
    <property type="entry name" value="RIESKE"/>
    <property type="match status" value="1"/>
</dbReference>
<evidence type="ECO:0000256" key="4">
    <source>
        <dbReference type="ARBA" id="ARBA00023014"/>
    </source>
</evidence>
<dbReference type="PANTHER" id="PTHR21496:SF23">
    <property type="entry name" value="3-PHENYLPROPIONATE_CINNAMIC ACID DIOXYGENASE FERREDOXIN SUBUNIT"/>
    <property type="match status" value="1"/>
</dbReference>
<keyword evidence="7" id="KW-1185">Reference proteome</keyword>
<dbReference type="InterPro" id="IPR036922">
    <property type="entry name" value="Rieske_2Fe-2S_sf"/>
</dbReference>
<keyword evidence="3" id="KW-0408">Iron</keyword>
<dbReference type="SUPFAM" id="SSF50022">
    <property type="entry name" value="ISP domain"/>
    <property type="match status" value="1"/>
</dbReference>
<protein>
    <submittedName>
        <fullName evidence="6">Rieske (2Fe-2S) domain protein</fullName>
    </submittedName>
</protein>
<comment type="caution">
    <text evidence="6">The sequence shown here is derived from an EMBL/GenBank/DDBJ whole genome shotgun (WGS) entry which is preliminary data.</text>
</comment>
<dbReference type="GO" id="GO:0051537">
    <property type="term" value="F:2 iron, 2 sulfur cluster binding"/>
    <property type="evidence" value="ECO:0007669"/>
    <property type="project" value="UniProtKB-KW"/>
</dbReference>
<dbReference type="GO" id="GO:0004497">
    <property type="term" value="F:monooxygenase activity"/>
    <property type="evidence" value="ECO:0007669"/>
    <property type="project" value="UniProtKB-ARBA"/>
</dbReference>
<dbReference type="AlphaFoldDB" id="A0AAV3WQW0"/>
<organism evidence="6 7">
    <name type="scientific">Microseira wollei NIES-4236</name>
    <dbReference type="NCBI Taxonomy" id="2530354"/>
    <lineage>
        <taxon>Bacteria</taxon>
        <taxon>Bacillati</taxon>
        <taxon>Cyanobacteriota</taxon>
        <taxon>Cyanophyceae</taxon>
        <taxon>Oscillatoriophycideae</taxon>
        <taxon>Aerosakkonematales</taxon>
        <taxon>Aerosakkonemataceae</taxon>
        <taxon>Microseira</taxon>
    </lineage>
</organism>
<evidence type="ECO:0000256" key="1">
    <source>
        <dbReference type="ARBA" id="ARBA00022714"/>
    </source>
</evidence>
<evidence type="ECO:0000259" key="5">
    <source>
        <dbReference type="PROSITE" id="PS51296"/>
    </source>
</evidence>
<dbReference type="InterPro" id="IPR017941">
    <property type="entry name" value="Rieske_2Fe-2S"/>
</dbReference>
<name>A0AAV3WQW0_9CYAN</name>
<keyword evidence="1" id="KW-0001">2Fe-2S</keyword>
<dbReference type="EMBL" id="BLAY01000465">
    <property type="protein sequence ID" value="GET44634.1"/>
    <property type="molecule type" value="Genomic_DNA"/>
</dbReference>
<feature type="domain" description="Rieske" evidence="5">
    <location>
        <begin position="3"/>
        <end position="113"/>
    </location>
</feature>
<dbReference type="GO" id="GO:0016705">
    <property type="term" value="F:oxidoreductase activity, acting on paired donors, with incorporation or reduction of molecular oxygen"/>
    <property type="evidence" value="ECO:0007669"/>
    <property type="project" value="UniProtKB-ARBA"/>
</dbReference>
<reference evidence="6" key="1">
    <citation type="submission" date="2019-10" db="EMBL/GenBank/DDBJ databases">
        <title>Draft genome sequece of Microseira wollei NIES-4236.</title>
        <authorList>
            <person name="Yamaguchi H."/>
            <person name="Suzuki S."/>
            <person name="Kawachi M."/>
        </authorList>
    </citation>
    <scope>NUCLEOTIDE SEQUENCE</scope>
    <source>
        <strain evidence="6">NIES-4236</strain>
    </source>
</reference>
<evidence type="ECO:0000256" key="2">
    <source>
        <dbReference type="ARBA" id="ARBA00022723"/>
    </source>
</evidence>
<keyword evidence="4" id="KW-0411">Iron-sulfur</keyword>
<dbReference type="GO" id="GO:0046872">
    <property type="term" value="F:metal ion binding"/>
    <property type="evidence" value="ECO:0007669"/>
    <property type="project" value="UniProtKB-KW"/>
</dbReference>
<evidence type="ECO:0000256" key="3">
    <source>
        <dbReference type="ARBA" id="ARBA00023004"/>
    </source>
</evidence>
<dbReference type="Gene3D" id="2.102.10.10">
    <property type="entry name" value="Rieske [2Fe-2S] iron-sulphur domain"/>
    <property type="match status" value="1"/>
</dbReference>